<dbReference type="Pfam" id="PF03807">
    <property type="entry name" value="F420_oxidored"/>
    <property type="match status" value="1"/>
</dbReference>
<proteinExistence type="predicted"/>
<accession>A0A5C8I0W3</accession>
<dbReference type="InterPro" id="IPR028939">
    <property type="entry name" value="P5C_Rdtase_cat_N"/>
</dbReference>
<dbReference type="PANTHER" id="PTHR14239:SF10">
    <property type="entry name" value="REDUCTASE"/>
    <property type="match status" value="1"/>
</dbReference>
<dbReference type="InterPro" id="IPR051267">
    <property type="entry name" value="STEAP_metalloreductase"/>
</dbReference>
<evidence type="ECO:0000313" key="3">
    <source>
        <dbReference type="EMBL" id="TXK12612.1"/>
    </source>
</evidence>
<sequence length="207" mass="20437">MAAVTVIGAGNLGGAVAALAAKAGATVQLLVRDPAKVSDFAASVGAATGRIGDAATGDIVVLAVPYSAVPEVLSTYAGAWDGRTVVDATNPVDMATFDGLVVPGDSSAAQEFQASTPAVRVVKAFNTNFAATLATGAVGSAPTTVLIAGDDDSAKHAVADLVRGAGLRAADAGSLKRARELEALAFLQMTLAAAGTTSWTSGFALFD</sequence>
<comment type="caution">
    <text evidence="3">The sequence shown here is derived from an EMBL/GenBank/DDBJ whole genome shotgun (WGS) entry which is preliminary data.</text>
</comment>
<reference evidence="3 4" key="1">
    <citation type="submission" date="2019-08" db="EMBL/GenBank/DDBJ databases">
        <authorList>
            <person name="Dong K."/>
        </authorList>
    </citation>
    <scope>NUCLEOTIDE SEQUENCE [LARGE SCALE GENOMIC DNA]</scope>
    <source>
        <strain evidence="3 4">JCM14558</strain>
    </source>
</reference>
<dbReference type="Proteomes" id="UP000321034">
    <property type="component" value="Unassembled WGS sequence"/>
</dbReference>
<dbReference type="EMBL" id="VRSV01000001">
    <property type="protein sequence ID" value="TXK12612.1"/>
    <property type="molecule type" value="Genomic_DNA"/>
</dbReference>
<dbReference type="AlphaFoldDB" id="A0A5C8I0W3"/>
<dbReference type="RefSeq" id="WP_147893324.1">
    <property type="nucleotide sequence ID" value="NZ_BAAANR010000001.1"/>
</dbReference>
<dbReference type="GO" id="GO:0016491">
    <property type="term" value="F:oxidoreductase activity"/>
    <property type="evidence" value="ECO:0007669"/>
    <property type="project" value="UniProtKB-KW"/>
</dbReference>
<organism evidence="3 4">
    <name type="scientific">Microbacterium hatanonis</name>
    <dbReference type="NCBI Taxonomy" id="404366"/>
    <lineage>
        <taxon>Bacteria</taxon>
        <taxon>Bacillati</taxon>
        <taxon>Actinomycetota</taxon>
        <taxon>Actinomycetes</taxon>
        <taxon>Micrococcales</taxon>
        <taxon>Microbacteriaceae</taxon>
        <taxon>Microbacterium</taxon>
    </lineage>
</organism>
<evidence type="ECO:0000259" key="2">
    <source>
        <dbReference type="Pfam" id="PF03807"/>
    </source>
</evidence>
<feature type="domain" description="Pyrroline-5-carboxylate reductase catalytic N-terminal" evidence="2">
    <location>
        <begin position="4"/>
        <end position="91"/>
    </location>
</feature>
<dbReference type="Gene3D" id="3.40.50.720">
    <property type="entry name" value="NAD(P)-binding Rossmann-like Domain"/>
    <property type="match status" value="1"/>
</dbReference>
<dbReference type="OrthoDB" id="5738121at2"/>
<gene>
    <name evidence="3" type="ORF">FVP77_03850</name>
</gene>
<keyword evidence="4" id="KW-1185">Reference proteome</keyword>
<name>A0A5C8I0W3_9MICO</name>
<evidence type="ECO:0000256" key="1">
    <source>
        <dbReference type="ARBA" id="ARBA00023002"/>
    </source>
</evidence>
<dbReference type="InterPro" id="IPR036291">
    <property type="entry name" value="NAD(P)-bd_dom_sf"/>
</dbReference>
<keyword evidence="1" id="KW-0560">Oxidoreductase</keyword>
<evidence type="ECO:0000313" key="4">
    <source>
        <dbReference type="Proteomes" id="UP000321034"/>
    </source>
</evidence>
<dbReference type="PANTHER" id="PTHR14239">
    <property type="entry name" value="DUDULIN-RELATED"/>
    <property type="match status" value="1"/>
</dbReference>
<dbReference type="SUPFAM" id="SSF51735">
    <property type="entry name" value="NAD(P)-binding Rossmann-fold domains"/>
    <property type="match status" value="1"/>
</dbReference>
<protein>
    <submittedName>
        <fullName evidence="3">Diguanylate cyclase</fullName>
    </submittedName>
</protein>